<proteinExistence type="inferred from homology"/>
<evidence type="ECO:0000256" key="4">
    <source>
        <dbReference type="ARBA" id="ARBA00022989"/>
    </source>
</evidence>
<evidence type="ECO:0000256" key="5">
    <source>
        <dbReference type="ARBA" id="ARBA00023136"/>
    </source>
</evidence>
<dbReference type="InterPro" id="IPR006696">
    <property type="entry name" value="DUF423"/>
</dbReference>
<sequence length="133" mass="14325">MHKGFLTTAALLGCLAVALGAFGAHALKAIVTEQMLNAYETGVRYQFYHVFALALTALCIKQNPQPHFHTAGRLFITGIILFSGSLYVMTWLDAAGITGMKWIGAITPLGGLAFVAAWVFLALGFQKAHKVEN</sequence>
<comment type="similarity">
    <text evidence="2">Belongs to the UPF0382 family.</text>
</comment>
<feature type="chain" id="PRO_5036488395" evidence="7">
    <location>
        <begin position="27"/>
        <end position="133"/>
    </location>
</feature>
<dbReference type="Pfam" id="PF04241">
    <property type="entry name" value="DUF423"/>
    <property type="match status" value="1"/>
</dbReference>
<organism evidence="8 9">
    <name type="scientific">Hydrobacter penzbergensis</name>
    <dbReference type="NCBI Taxonomy" id="1235997"/>
    <lineage>
        <taxon>Bacteria</taxon>
        <taxon>Pseudomonadati</taxon>
        <taxon>Bacteroidota</taxon>
        <taxon>Chitinophagia</taxon>
        <taxon>Chitinophagales</taxon>
        <taxon>Chitinophagaceae</taxon>
        <taxon>Hydrobacter</taxon>
    </lineage>
</organism>
<evidence type="ECO:0000256" key="1">
    <source>
        <dbReference type="ARBA" id="ARBA00004141"/>
    </source>
</evidence>
<dbReference type="EMBL" id="FNNO01000001">
    <property type="protein sequence ID" value="SDW07721.1"/>
    <property type="molecule type" value="Genomic_DNA"/>
</dbReference>
<keyword evidence="7" id="KW-0732">Signal</keyword>
<keyword evidence="5 6" id="KW-0472">Membrane</keyword>
<gene>
    <name evidence="8" type="ORF">SAMN05444410_101181</name>
</gene>
<feature type="transmembrane region" description="Helical" evidence="6">
    <location>
        <begin position="102"/>
        <end position="125"/>
    </location>
</feature>
<evidence type="ECO:0000256" key="6">
    <source>
        <dbReference type="SAM" id="Phobius"/>
    </source>
</evidence>
<keyword evidence="3 6" id="KW-0812">Transmembrane</keyword>
<name>A0A8X8ICG0_9BACT</name>
<dbReference type="GO" id="GO:0005886">
    <property type="term" value="C:plasma membrane"/>
    <property type="evidence" value="ECO:0007669"/>
    <property type="project" value="TreeGrafter"/>
</dbReference>
<dbReference type="Proteomes" id="UP000198711">
    <property type="component" value="Unassembled WGS sequence"/>
</dbReference>
<evidence type="ECO:0000256" key="2">
    <source>
        <dbReference type="ARBA" id="ARBA00009694"/>
    </source>
</evidence>
<feature type="transmembrane region" description="Helical" evidence="6">
    <location>
        <begin position="72"/>
        <end position="90"/>
    </location>
</feature>
<comment type="subcellular location">
    <subcellularLocation>
        <location evidence="1">Membrane</location>
        <topology evidence="1">Multi-pass membrane protein</topology>
    </subcellularLocation>
</comment>
<evidence type="ECO:0000256" key="7">
    <source>
        <dbReference type="SAM" id="SignalP"/>
    </source>
</evidence>
<dbReference type="PANTHER" id="PTHR43461">
    <property type="entry name" value="TRANSMEMBRANE PROTEIN 256"/>
    <property type="match status" value="1"/>
</dbReference>
<protein>
    <submittedName>
        <fullName evidence="8">Uncharacterized membrane protein YgdD, TMEM256/DUF423 family</fullName>
    </submittedName>
</protein>
<accession>A0A8X8ICG0</accession>
<dbReference type="PANTHER" id="PTHR43461:SF1">
    <property type="entry name" value="TRANSMEMBRANE PROTEIN 256"/>
    <property type="match status" value="1"/>
</dbReference>
<dbReference type="AlphaFoldDB" id="A0A8X8ICG0"/>
<comment type="caution">
    <text evidence="8">The sequence shown here is derived from an EMBL/GenBank/DDBJ whole genome shotgun (WGS) entry which is preliminary data.</text>
</comment>
<feature type="signal peptide" evidence="7">
    <location>
        <begin position="1"/>
        <end position="26"/>
    </location>
</feature>
<keyword evidence="4 6" id="KW-1133">Transmembrane helix</keyword>
<dbReference type="RefSeq" id="WP_092721359.1">
    <property type="nucleotide sequence ID" value="NZ_FNNO01000001.1"/>
</dbReference>
<keyword evidence="9" id="KW-1185">Reference proteome</keyword>
<reference evidence="8 9" key="1">
    <citation type="submission" date="2016-10" db="EMBL/GenBank/DDBJ databases">
        <authorList>
            <person name="Varghese N."/>
            <person name="Submissions S."/>
        </authorList>
    </citation>
    <scope>NUCLEOTIDE SEQUENCE [LARGE SCALE GENOMIC DNA]</scope>
    <source>
        <strain evidence="8 9">DSM 25353</strain>
    </source>
</reference>
<evidence type="ECO:0000313" key="9">
    <source>
        <dbReference type="Proteomes" id="UP000198711"/>
    </source>
</evidence>
<evidence type="ECO:0000313" key="8">
    <source>
        <dbReference type="EMBL" id="SDW07721.1"/>
    </source>
</evidence>
<evidence type="ECO:0000256" key="3">
    <source>
        <dbReference type="ARBA" id="ARBA00022692"/>
    </source>
</evidence>